<keyword evidence="5" id="KW-1185">Reference proteome</keyword>
<feature type="compositionally biased region" description="Polar residues" evidence="2">
    <location>
        <begin position="265"/>
        <end position="274"/>
    </location>
</feature>
<gene>
    <name evidence="4" type="ORF">KFL_003340140</name>
</gene>
<dbReference type="EMBL" id="DF237283">
    <property type="protein sequence ID" value="GAQ87150.1"/>
    <property type="molecule type" value="Genomic_DNA"/>
</dbReference>
<keyword evidence="1" id="KW-0863">Zinc-finger</keyword>
<evidence type="ECO:0000313" key="5">
    <source>
        <dbReference type="Proteomes" id="UP000054558"/>
    </source>
</evidence>
<protein>
    <recommendedName>
        <fullName evidence="3">CCHC-type domain-containing protein</fullName>
    </recommendedName>
</protein>
<feature type="region of interest" description="Disordered" evidence="2">
    <location>
        <begin position="261"/>
        <end position="280"/>
    </location>
</feature>
<dbReference type="InterPro" id="IPR001878">
    <property type="entry name" value="Znf_CCHC"/>
</dbReference>
<dbReference type="GO" id="GO:0008270">
    <property type="term" value="F:zinc ion binding"/>
    <property type="evidence" value="ECO:0007669"/>
    <property type="project" value="UniProtKB-KW"/>
</dbReference>
<accession>A0A1Y1I886</accession>
<sequence length="752" mass="78740">MASGDGKLRFSGKKGEGLTIKQFELMVKGSLEDRFKKLQKDVGKPVEGPEFRGRYCIYLGEFLDNPAKLAHEREYEDWCTETEPVAALLKSLKRHFEDHKEGKAQEWVSFRRETGEELPSLLFRLQGLAEDLEKPKDDQELVTKFITSLDRRLAEQTSSQAMASTKQTGGAFTLEEAYEAALRMQAINTRLRIARELVPRTGDPSRARWGGRTGTAHAAAHVAVEAAPAQLAAVGPAVVLTGGSGACHNCGEVGHYKNTCPFPRRNSSGRNQVQGPRDGGRGQSRACFVCAAAVQAGPGDGDETEWDDAEYKLGAVALPCGGPDSAQVKGGVAKPPLGKGVVFSSKAGEETAAGAVGTARIAPPVDLAAVNALKERRDKAAAKERLAKLPDHGRHVAPQGLNRLPKGFKAGAGGTSPQERDSQARPGELGATGSRAVERSTPPAAIMSPADPAVVLGESRAAAGAGGLVSGFLQVEVGVLLELARRAGLGLTEIIQLTGGNLTAALPPAGTQAVAASSAVQEAPAAVPRGLSPVAVKALLARERTQPRAGPVVTVPWATVVADRGPGAGFQQGGDVAETSAAGAARSALPPQKETDEELAWQLAQLEEQEAEERQEELVMATSRDAEMAMELVAREAVEKGVEREVAVAAQTFGEDSPTDAPAGVVAGKGKAREGQESGLRGDLERGLEWEKKIGAGSWRGAEQVAAVTLQAANAAGAQMMSEAYAHTHALACFADGRPLVSPAQRGAVDGM</sequence>
<feature type="domain" description="CCHC-type" evidence="3">
    <location>
        <begin position="247"/>
        <end position="261"/>
    </location>
</feature>
<name>A0A1Y1I886_KLENI</name>
<evidence type="ECO:0000313" key="4">
    <source>
        <dbReference type="EMBL" id="GAQ87150.1"/>
    </source>
</evidence>
<evidence type="ECO:0000256" key="1">
    <source>
        <dbReference type="PROSITE-ProRule" id="PRU00047"/>
    </source>
</evidence>
<proteinExistence type="predicted"/>
<dbReference type="OrthoDB" id="8026949at2759"/>
<keyword evidence="1" id="KW-0479">Metal-binding</keyword>
<dbReference type="Proteomes" id="UP000054558">
    <property type="component" value="Unassembled WGS sequence"/>
</dbReference>
<evidence type="ECO:0000256" key="2">
    <source>
        <dbReference type="SAM" id="MobiDB-lite"/>
    </source>
</evidence>
<dbReference type="GO" id="GO:0003676">
    <property type="term" value="F:nucleic acid binding"/>
    <property type="evidence" value="ECO:0007669"/>
    <property type="project" value="InterPro"/>
</dbReference>
<organism evidence="4 5">
    <name type="scientific">Klebsormidium nitens</name>
    <name type="common">Green alga</name>
    <name type="synonym">Ulothrix nitens</name>
    <dbReference type="NCBI Taxonomy" id="105231"/>
    <lineage>
        <taxon>Eukaryota</taxon>
        <taxon>Viridiplantae</taxon>
        <taxon>Streptophyta</taxon>
        <taxon>Klebsormidiophyceae</taxon>
        <taxon>Klebsormidiales</taxon>
        <taxon>Klebsormidiaceae</taxon>
        <taxon>Klebsormidium</taxon>
    </lineage>
</organism>
<keyword evidence="1" id="KW-0862">Zinc</keyword>
<reference evidence="4 5" key="1">
    <citation type="journal article" date="2014" name="Nat. Commun.">
        <title>Klebsormidium flaccidum genome reveals primary factors for plant terrestrial adaptation.</title>
        <authorList>
            <person name="Hori K."/>
            <person name="Maruyama F."/>
            <person name="Fujisawa T."/>
            <person name="Togashi T."/>
            <person name="Yamamoto N."/>
            <person name="Seo M."/>
            <person name="Sato S."/>
            <person name="Yamada T."/>
            <person name="Mori H."/>
            <person name="Tajima N."/>
            <person name="Moriyama T."/>
            <person name="Ikeuchi M."/>
            <person name="Watanabe M."/>
            <person name="Wada H."/>
            <person name="Kobayashi K."/>
            <person name="Saito M."/>
            <person name="Masuda T."/>
            <person name="Sasaki-Sekimoto Y."/>
            <person name="Mashiguchi K."/>
            <person name="Awai K."/>
            <person name="Shimojima M."/>
            <person name="Masuda S."/>
            <person name="Iwai M."/>
            <person name="Nobusawa T."/>
            <person name="Narise T."/>
            <person name="Kondo S."/>
            <person name="Saito H."/>
            <person name="Sato R."/>
            <person name="Murakawa M."/>
            <person name="Ihara Y."/>
            <person name="Oshima-Yamada Y."/>
            <person name="Ohtaka K."/>
            <person name="Satoh M."/>
            <person name="Sonobe K."/>
            <person name="Ishii M."/>
            <person name="Ohtani R."/>
            <person name="Kanamori-Sato M."/>
            <person name="Honoki R."/>
            <person name="Miyazaki D."/>
            <person name="Mochizuki H."/>
            <person name="Umetsu J."/>
            <person name="Higashi K."/>
            <person name="Shibata D."/>
            <person name="Kamiya Y."/>
            <person name="Sato N."/>
            <person name="Nakamura Y."/>
            <person name="Tabata S."/>
            <person name="Ida S."/>
            <person name="Kurokawa K."/>
            <person name="Ohta H."/>
        </authorList>
    </citation>
    <scope>NUCLEOTIDE SEQUENCE [LARGE SCALE GENOMIC DNA]</scope>
    <source>
        <strain evidence="4 5">NIES-2285</strain>
    </source>
</reference>
<feature type="region of interest" description="Disordered" evidence="2">
    <location>
        <begin position="654"/>
        <end position="682"/>
    </location>
</feature>
<dbReference type="PROSITE" id="PS50158">
    <property type="entry name" value="ZF_CCHC"/>
    <property type="match status" value="1"/>
</dbReference>
<dbReference type="SUPFAM" id="SSF57756">
    <property type="entry name" value="Retrovirus zinc finger-like domains"/>
    <property type="match status" value="1"/>
</dbReference>
<feature type="region of interest" description="Disordered" evidence="2">
    <location>
        <begin position="390"/>
        <end position="447"/>
    </location>
</feature>
<dbReference type="AlphaFoldDB" id="A0A1Y1I886"/>
<dbReference type="InterPro" id="IPR036875">
    <property type="entry name" value="Znf_CCHC_sf"/>
</dbReference>
<feature type="compositionally biased region" description="Basic and acidic residues" evidence="2">
    <location>
        <begin position="671"/>
        <end position="682"/>
    </location>
</feature>
<evidence type="ECO:0000259" key="3">
    <source>
        <dbReference type="PROSITE" id="PS50158"/>
    </source>
</evidence>